<protein>
    <submittedName>
        <fullName evidence="2">Uncharacterized protein</fullName>
    </submittedName>
</protein>
<sequence>MALRPDTRIYVDDLRSLSLPSFDPYILCYRFAFGLRHIQLGNARLGASRGCVTALTTSVDLTNQPFLFPMPSLSPTPTQDTFAHIAETLLPNLMTLQGLPRLIIHLTSSRPLIDASIIVSKTIHAGFRPTTTRLESLPPSLRHLIFKFKFVGKRTEEKTLRSAIVVCPAIEELEIEGDAGEACWCSIVPHFKSLRDLAMRKPGTAQRTSARSSSSGVQWHRPLPSLSPLPRSQSSPCLPFDDLFVKKINRDVVPPPPPRKVVPLTEQRFMKREECFDLNDSDDDDSLFYKPSLRKDSSSMQGCQEQIEVDVRGAGTVVMALV</sequence>
<dbReference type="EMBL" id="JAUEPU010000063">
    <property type="protein sequence ID" value="KAK0482927.1"/>
    <property type="molecule type" value="Genomic_DNA"/>
</dbReference>
<gene>
    <name evidence="2" type="ORF">EDD18DRAFT_1112444</name>
</gene>
<feature type="region of interest" description="Disordered" evidence="1">
    <location>
        <begin position="202"/>
        <end position="234"/>
    </location>
</feature>
<organism evidence="2 3">
    <name type="scientific">Armillaria luteobubalina</name>
    <dbReference type="NCBI Taxonomy" id="153913"/>
    <lineage>
        <taxon>Eukaryota</taxon>
        <taxon>Fungi</taxon>
        <taxon>Dikarya</taxon>
        <taxon>Basidiomycota</taxon>
        <taxon>Agaricomycotina</taxon>
        <taxon>Agaricomycetes</taxon>
        <taxon>Agaricomycetidae</taxon>
        <taxon>Agaricales</taxon>
        <taxon>Marasmiineae</taxon>
        <taxon>Physalacriaceae</taxon>
        <taxon>Armillaria</taxon>
    </lineage>
</organism>
<reference evidence="2" key="1">
    <citation type="submission" date="2023-06" db="EMBL/GenBank/DDBJ databases">
        <authorList>
            <consortium name="Lawrence Berkeley National Laboratory"/>
            <person name="Ahrendt S."/>
            <person name="Sahu N."/>
            <person name="Indic B."/>
            <person name="Wong-Bajracharya J."/>
            <person name="Merenyi Z."/>
            <person name="Ke H.-M."/>
            <person name="Monk M."/>
            <person name="Kocsube S."/>
            <person name="Drula E."/>
            <person name="Lipzen A."/>
            <person name="Balint B."/>
            <person name="Henrissat B."/>
            <person name="Andreopoulos B."/>
            <person name="Martin F.M."/>
            <person name="Harder C.B."/>
            <person name="Rigling D."/>
            <person name="Ford K.L."/>
            <person name="Foster G.D."/>
            <person name="Pangilinan J."/>
            <person name="Papanicolaou A."/>
            <person name="Barry K."/>
            <person name="LaButti K."/>
            <person name="Viragh M."/>
            <person name="Koriabine M."/>
            <person name="Yan M."/>
            <person name="Riley R."/>
            <person name="Champramary S."/>
            <person name="Plett K.L."/>
            <person name="Tsai I.J."/>
            <person name="Slot J."/>
            <person name="Sipos G."/>
            <person name="Plett J."/>
            <person name="Nagy L.G."/>
            <person name="Grigoriev I.V."/>
        </authorList>
    </citation>
    <scope>NUCLEOTIDE SEQUENCE</scope>
    <source>
        <strain evidence="2">HWK02</strain>
    </source>
</reference>
<comment type="caution">
    <text evidence="2">The sequence shown here is derived from an EMBL/GenBank/DDBJ whole genome shotgun (WGS) entry which is preliminary data.</text>
</comment>
<dbReference type="AlphaFoldDB" id="A0AA39PEX1"/>
<evidence type="ECO:0000313" key="2">
    <source>
        <dbReference type="EMBL" id="KAK0482927.1"/>
    </source>
</evidence>
<evidence type="ECO:0000256" key="1">
    <source>
        <dbReference type="SAM" id="MobiDB-lite"/>
    </source>
</evidence>
<evidence type="ECO:0000313" key="3">
    <source>
        <dbReference type="Proteomes" id="UP001175228"/>
    </source>
</evidence>
<feature type="compositionally biased region" description="Low complexity" evidence="1">
    <location>
        <begin position="203"/>
        <end position="234"/>
    </location>
</feature>
<accession>A0AA39PEX1</accession>
<name>A0AA39PEX1_9AGAR</name>
<proteinExistence type="predicted"/>
<keyword evidence="3" id="KW-1185">Reference proteome</keyword>
<dbReference type="Proteomes" id="UP001175228">
    <property type="component" value="Unassembled WGS sequence"/>
</dbReference>